<dbReference type="EMBL" id="VCAU01000016">
    <property type="protein sequence ID" value="KAF9891846.1"/>
    <property type="molecule type" value="Genomic_DNA"/>
</dbReference>
<name>A0AAD4CSM5_ASPNN</name>
<protein>
    <recommendedName>
        <fullName evidence="4">Secreted protein</fullName>
    </recommendedName>
</protein>
<sequence>MMKSILYFIVLSLPQLGNAFDDQTGATIDYGTFENPAARIRPRFRYWLPDASVDPDIVQQNIRDAGSIGLGGVEFLPYYNYGETVSGADWSTYGFGTPAFINVFKAALQAHKDSGLVMDFPLGPSQGQGVPASTDDAGLQWDLSAISAQVPKNGSFHGVLPGWGTGDLVAVVSAQVLSTRRNLSNPDSAIPIFGSQPSYTEYTLKNSTLQEWSQNVSPSGELRLTLPPHVNSYRLFAFYQHLTLQNNVPSTTNASKSIFDNGSYTVDHFSARGAQTVTRFWDQHILKGEVKQLLQTVGNYGWEDSMEILSNTSWTPSLPNIFMDKYKYSIKPYLPLIIYGNNNINIQSGAPGIIRCILDTPDQGSGYVNDFRGALLEGYRAYIQHLTKWVNAMGLQYSSQVSYNMPLDALANVPFVDAPECESLQFSDNVDGYRQFSGPAVLTGKRVISNEMGAVTPKAYQHLITDLLWQIGRAVAGGVNQVVLHGQTYTGNYYDTTWPGNTPFWYLFSELYSEKQPSWSHGFSEAIDYIGRLQYTQQKGQPKIDVVIYNKESATNPNFATVYNDNSLINQGFSYVYLSPDNFALPQAYVKNGTLAPTGPEFRAMIIPSSSNLTVQGVRDIRKYALEGLPVILSGGLPHAYLTKGGDTTDLLEEITALKETRNVYSVNAGEAAKKLLDIGIGPRVHIQANGTWYPTWRSGFDGIDYLYILGDVMKSSGQLNVATTKRPYFFDLWTGKKSPVLHYQQARGRITIPLSLAANQTTVIGFTNTHHGNTSLHANELPSSVIGYHYGNETGKIELHVSADTQDIALKLSNGKTMTDLVAQQPTQAYQLSNWNLTVEHWERPSNLSDASMIAEKRNTTHQLPSLVSWQIIPSIANASGVGYYTTTLSWPPTSGSADGAYIFLPQTTNGARLFINGHCVPAFDYQAPKIDITPYLMDGENHLRVDVPSVMWNYLRTMLDELRTGGSAAKFVEFETEAPGPVDNGLIGEVWVVPYVRVQVGH</sequence>
<organism evidence="2 3">
    <name type="scientific">Aspergillus nanangensis</name>
    <dbReference type="NCBI Taxonomy" id="2582783"/>
    <lineage>
        <taxon>Eukaryota</taxon>
        <taxon>Fungi</taxon>
        <taxon>Dikarya</taxon>
        <taxon>Ascomycota</taxon>
        <taxon>Pezizomycotina</taxon>
        <taxon>Eurotiomycetes</taxon>
        <taxon>Eurotiomycetidae</taxon>
        <taxon>Eurotiales</taxon>
        <taxon>Aspergillaceae</taxon>
        <taxon>Aspergillus</taxon>
        <taxon>Aspergillus subgen. Circumdati</taxon>
    </lineage>
</organism>
<dbReference type="Gene3D" id="2.60.120.260">
    <property type="entry name" value="Galactose-binding domain-like"/>
    <property type="match status" value="1"/>
</dbReference>
<evidence type="ECO:0000313" key="2">
    <source>
        <dbReference type="EMBL" id="KAF9891846.1"/>
    </source>
</evidence>
<keyword evidence="3" id="KW-1185">Reference proteome</keyword>
<evidence type="ECO:0000313" key="3">
    <source>
        <dbReference type="Proteomes" id="UP001194746"/>
    </source>
</evidence>
<dbReference type="PANTHER" id="PTHR36848">
    <property type="entry name" value="DNA-BINDING PROTEIN (PUTATIVE SECRETED PROTEIN)-RELATED"/>
    <property type="match status" value="1"/>
</dbReference>
<dbReference type="SUPFAM" id="SSF49785">
    <property type="entry name" value="Galactose-binding domain-like"/>
    <property type="match status" value="1"/>
</dbReference>
<evidence type="ECO:0000256" key="1">
    <source>
        <dbReference type="SAM" id="SignalP"/>
    </source>
</evidence>
<keyword evidence="1" id="KW-0732">Signal</keyword>
<dbReference type="InterPro" id="IPR008979">
    <property type="entry name" value="Galactose-bd-like_sf"/>
</dbReference>
<comment type="caution">
    <text evidence="2">The sequence shown here is derived from an EMBL/GenBank/DDBJ whole genome shotgun (WGS) entry which is preliminary data.</text>
</comment>
<reference evidence="2" key="1">
    <citation type="journal article" date="2019" name="Beilstein J. Org. Chem.">
        <title>Nanangenines: drimane sesquiterpenoids as the dominant metabolite cohort of a novel Australian fungus, Aspergillus nanangensis.</title>
        <authorList>
            <person name="Lacey H.J."/>
            <person name="Gilchrist C.L.M."/>
            <person name="Crombie A."/>
            <person name="Kalaitzis J.A."/>
            <person name="Vuong D."/>
            <person name="Rutledge P.J."/>
            <person name="Turner P."/>
            <person name="Pitt J.I."/>
            <person name="Lacey E."/>
            <person name="Chooi Y.H."/>
            <person name="Piggott A.M."/>
        </authorList>
    </citation>
    <scope>NUCLEOTIDE SEQUENCE</scope>
    <source>
        <strain evidence="2">MST-FP2251</strain>
    </source>
</reference>
<dbReference type="Pfam" id="PF17132">
    <property type="entry name" value="Glyco_hydro_106"/>
    <property type="match status" value="1"/>
</dbReference>
<dbReference type="Proteomes" id="UP001194746">
    <property type="component" value="Unassembled WGS sequence"/>
</dbReference>
<dbReference type="InterPro" id="IPR053161">
    <property type="entry name" value="Ulvan_degrading_GH"/>
</dbReference>
<reference evidence="2" key="2">
    <citation type="submission" date="2020-02" db="EMBL/GenBank/DDBJ databases">
        <authorList>
            <person name="Gilchrist C.L.M."/>
            <person name="Chooi Y.-H."/>
        </authorList>
    </citation>
    <scope>NUCLEOTIDE SEQUENCE</scope>
    <source>
        <strain evidence="2">MST-FP2251</strain>
    </source>
</reference>
<dbReference type="AlphaFoldDB" id="A0AAD4CSM5"/>
<accession>A0AAD4CSM5</accession>
<dbReference type="PANTHER" id="PTHR36848:SF2">
    <property type="entry name" value="SECRETED PROTEIN"/>
    <property type="match status" value="1"/>
</dbReference>
<feature type="chain" id="PRO_5042281891" description="Secreted protein" evidence="1">
    <location>
        <begin position="20"/>
        <end position="1004"/>
    </location>
</feature>
<gene>
    <name evidence="2" type="ORF">FE257_003331</name>
</gene>
<feature type="signal peptide" evidence="1">
    <location>
        <begin position="1"/>
        <end position="19"/>
    </location>
</feature>
<proteinExistence type="predicted"/>
<evidence type="ECO:0008006" key="4">
    <source>
        <dbReference type="Google" id="ProtNLM"/>
    </source>
</evidence>